<accession>A0A1T5N8I4</accession>
<dbReference type="Proteomes" id="UP000190166">
    <property type="component" value="Unassembled WGS sequence"/>
</dbReference>
<name>A0A1T5N8I4_9BACT</name>
<evidence type="ECO:0008006" key="3">
    <source>
        <dbReference type="Google" id="ProtNLM"/>
    </source>
</evidence>
<sequence length="129" mass="14611">MAATDNESTYIRAIRLFNINETDCSFETGKIPTRNKIDVSYFFCQTGTGQLENIPHPAPRRQFVVTLKGRLRFTVTNGDSFILEPGIILIAEDIDGPGHTWEVTDGNEWERIYIPLDMESNNNFIADPS</sequence>
<evidence type="ECO:0000313" key="2">
    <source>
        <dbReference type="Proteomes" id="UP000190166"/>
    </source>
</evidence>
<reference evidence="1 2" key="1">
    <citation type="submission" date="2017-02" db="EMBL/GenBank/DDBJ databases">
        <authorList>
            <person name="Peterson S.W."/>
        </authorList>
    </citation>
    <scope>NUCLEOTIDE SEQUENCE [LARGE SCALE GENOMIC DNA]</scope>
    <source>
        <strain evidence="1 2">DSM 18108</strain>
    </source>
</reference>
<keyword evidence="2" id="KW-1185">Reference proteome</keyword>
<gene>
    <name evidence="1" type="ORF">SAMN05660461_0754</name>
</gene>
<proteinExistence type="predicted"/>
<evidence type="ECO:0000313" key="1">
    <source>
        <dbReference type="EMBL" id="SKC96756.1"/>
    </source>
</evidence>
<dbReference type="RefSeq" id="WP_079468066.1">
    <property type="nucleotide sequence ID" value="NZ_FUZZ01000001.1"/>
</dbReference>
<protein>
    <recommendedName>
        <fullName evidence="3">Cupin domain-containing protein</fullName>
    </recommendedName>
</protein>
<organism evidence="1 2">
    <name type="scientific">Chitinophaga ginsengisegetis</name>
    <dbReference type="NCBI Taxonomy" id="393003"/>
    <lineage>
        <taxon>Bacteria</taxon>
        <taxon>Pseudomonadati</taxon>
        <taxon>Bacteroidota</taxon>
        <taxon>Chitinophagia</taxon>
        <taxon>Chitinophagales</taxon>
        <taxon>Chitinophagaceae</taxon>
        <taxon>Chitinophaga</taxon>
    </lineage>
</organism>
<dbReference type="AlphaFoldDB" id="A0A1T5N8I4"/>
<dbReference type="STRING" id="393003.SAMN05660461_0754"/>
<dbReference type="EMBL" id="FUZZ01000001">
    <property type="protein sequence ID" value="SKC96756.1"/>
    <property type="molecule type" value="Genomic_DNA"/>
</dbReference>